<name>A0A6A6N7F0_HEVBR</name>
<feature type="compositionally biased region" description="Basic and acidic residues" evidence="7">
    <location>
        <begin position="205"/>
        <end position="218"/>
    </location>
</feature>
<evidence type="ECO:0000256" key="3">
    <source>
        <dbReference type="ARBA" id="ARBA00006483"/>
    </source>
</evidence>
<keyword evidence="10" id="KW-1185">Reference proteome</keyword>
<keyword evidence="6 8" id="KW-0472">Membrane</keyword>
<dbReference type="PANTHER" id="PTHR38519:SF3">
    <property type="entry name" value="PRA1 FAMILY PROTEIN"/>
    <property type="match status" value="1"/>
</dbReference>
<dbReference type="Proteomes" id="UP000467840">
    <property type="component" value="Chromosome 11"/>
</dbReference>
<evidence type="ECO:0000256" key="1">
    <source>
        <dbReference type="ARBA" id="ARBA00002501"/>
    </source>
</evidence>
<evidence type="ECO:0008006" key="11">
    <source>
        <dbReference type="Google" id="ProtNLM"/>
    </source>
</evidence>
<comment type="similarity">
    <text evidence="3">Belongs to the PRA1 family.</text>
</comment>
<feature type="transmembrane region" description="Helical" evidence="8">
    <location>
        <begin position="51"/>
        <end position="70"/>
    </location>
</feature>
<protein>
    <recommendedName>
        <fullName evidence="11">PRA1 family protein</fullName>
    </recommendedName>
</protein>
<organism evidence="9 10">
    <name type="scientific">Hevea brasiliensis</name>
    <name type="common">Para rubber tree</name>
    <name type="synonym">Siphonia brasiliensis</name>
    <dbReference type="NCBI Taxonomy" id="3981"/>
    <lineage>
        <taxon>Eukaryota</taxon>
        <taxon>Viridiplantae</taxon>
        <taxon>Streptophyta</taxon>
        <taxon>Embryophyta</taxon>
        <taxon>Tracheophyta</taxon>
        <taxon>Spermatophyta</taxon>
        <taxon>Magnoliopsida</taxon>
        <taxon>eudicotyledons</taxon>
        <taxon>Gunneridae</taxon>
        <taxon>Pentapetalae</taxon>
        <taxon>rosids</taxon>
        <taxon>fabids</taxon>
        <taxon>Malpighiales</taxon>
        <taxon>Euphorbiaceae</taxon>
        <taxon>Crotonoideae</taxon>
        <taxon>Micrandreae</taxon>
        <taxon>Hevea</taxon>
    </lineage>
</organism>
<evidence type="ECO:0000313" key="9">
    <source>
        <dbReference type="EMBL" id="KAF2322102.1"/>
    </source>
</evidence>
<comment type="caution">
    <text evidence="9">The sequence shown here is derived from an EMBL/GenBank/DDBJ whole genome shotgun (WGS) entry which is preliminary data.</text>
</comment>
<dbReference type="GO" id="GO:0005783">
    <property type="term" value="C:endoplasmic reticulum"/>
    <property type="evidence" value="ECO:0007669"/>
    <property type="project" value="UniProtKB-ARBA"/>
</dbReference>
<gene>
    <name evidence="9" type="ORF">GH714_006652</name>
</gene>
<feature type="transmembrane region" description="Helical" evidence="8">
    <location>
        <begin position="107"/>
        <end position="128"/>
    </location>
</feature>
<dbReference type="AlphaFoldDB" id="A0A6A6N7F0"/>
<dbReference type="InterPro" id="IPR004895">
    <property type="entry name" value="Prenylated_rab_accept_PRA1"/>
</dbReference>
<evidence type="ECO:0000256" key="8">
    <source>
        <dbReference type="SAM" id="Phobius"/>
    </source>
</evidence>
<comment type="subcellular location">
    <subcellularLocation>
        <location evidence="2">Endomembrane system</location>
        <topology evidence="2">Multi-pass membrane protein</topology>
    </subcellularLocation>
</comment>
<dbReference type="GO" id="GO:0016192">
    <property type="term" value="P:vesicle-mediated transport"/>
    <property type="evidence" value="ECO:0007669"/>
    <property type="project" value="UniProtKB-ARBA"/>
</dbReference>
<keyword evidence="4 8" id="KW-0812">Transmembrane</keyword>
<evidence type="ECO:0000256" key="5">
    <source>
        <dbReference type="ARBA" id="ARBA00022989"/>
    </source>
</evidence>
<sequence>MASNGAIQRPSATQDLPRWLIPVSRYLQQSEQTGTTSSLQNSNCLIPKRKVSLILLVIMTYVGSLFLLLLRAVPSSNIVHKILDKRVVLSVIVVASMFELVLTHAGIHLLVSLAGSLPVVLVHAVLWVREDFSVEEKSSGGVGVGASGELLPLVQDSSLGIWVWKIALLPDLIEIGTNSLLTEIGFLHFRELQGEYDKGDEEDDSNYHVESEEGDLSKDAYTSENDVSEMWVDYEGSENDILHGNSTDLGGRKIGQHEADMGAKFESFGDNLHMEDIGEFNKRAIRDDDLHSIMDSDSERDNEVCDFNEEVRLKDSELCKGMKFTNGHVFRKALRE</sequence>
<dbReference type="Pfam" id="PF03208">
    <property type="entry name" value="PRA1"/>
    <property type="match status" value="1"/>
</dbReference>
<evidence type="ECO:0000313" key="10">
    <source>
        <dbReference type="Proteomes" id="UP000467840"/>
    </source>
</evidence>
<proteinExistence type="inferred from homology"/>
<evidence type="ECO:0000256" key="7">
    <source>
        <dbReference type="SAM" id="MobiDB-lite"/>
    </source>
</evidence>
<comment type="function">
    <text evidence="1">May be involved in both secretory and endocytic intracellular trafficking in the endosomal/prevacuolar compartments.</text>
</comment>
<keyword evidence="5 8" id="KW-1133">Transmembrane helix</keyword>
<evidence type="ECO:0000256" key="6">
    <source>
        <dbReference type="ARBA" id="ARBA00023136"/>
    </source>
</evidence>
<evidence type="ECO:0000256" key="2">
    <source>
        <dbReference type="ARBA" id="ARBA00004127"/>
    </source>
</evidence>
<feature type="region of interest" description="Disordered" evidence="7">
    <location>
        <begin position="197"/>
        <end position="222"/>
    </location>
</feature>
<reference evidence="9 10" key="1">
    <citation type="journal article" date="2020" name="Mol. Plant">
        <title>The Chromosome-Based Rubber Tree Genome Provides New Insights into Spurge Genome Evolution and Rubber Biosynthesis.</title>
        <authorList>
            <person name="Liu J."/>
            <person name="Shi C."/>
            <person name="Shi C.C."/>
            <person name="Li W."/>
            <person name="Zhang Q.J."/>
            <person name="Zhang Y."/>
            <person name="Li K."/>
            <person name="Lu H.F."/>
            <person name="Shi C."/>
            <person name="Zhu S.T."/>
            <person name="Xiao Z.Y."/>
            <person name="Nan H."/>
            <person name="Yue Y."/>
            <person name="Zhu X.G."/>
            <person name="Wu Y."/>
            <person name="Hong X.N."/>
            <person name="Fan G.Y."/>
            <person name="Tong Y."/>
            <person name="Zhang D."/>
            <person name="Mao C.L."/>
            <person name="Liu Y.L."/>
            <person name="Hao S.J."/>
            <person name="Liu W.Q."/>
            <person name="Lv M.Q."/>
            <person name="Zhang H.B."/>
            <person name="Liu Y."/>
            <person name="Hu-Tang G.R."/>
            <person name="Wang J.P."/>
            <person name="Wang J.H."/>
            <person name="Sun Y.H."/>
            <person name="Ni S.B."/>
            <person name="Chen W.B."/>
            <person name="Zhang X.C."/>
            <person name="Jiao Y.N."/>
            <person name="Eichler E.E."/>
            <person name="Li G.H."/>
            <person name="Liu X."/>
            <person name="Gao L.Z."/>
        </authorList>
    </citation>
    <scope>NUCLEOTIDE SEQUENCE [LARGE SCALE GENOMIC DNA]</scope>
    <source>
        <strain evidence="10">cv. GT1</strain>
        <tissue evidence="9">Leaf</tissue>
    </source>
</reference>
<dbReference type="PANTHER" id="PTHR38519">
    <property type="entry name" value="PRA1 FAMILY PROTEIN"/>
    <property type="match status" value="1"/>
</dbReference>
<dbReference type="EMBL" id="JAAGAX010000002">
    <property type="protein sequence ID" value="KAF2322102.1"/>
    <property type="molecule type" value="Genomic_DNA"/>
</dbReference>
<accession>A0A6A6N7F0</accession>
<evidence type="ECO:0000256" key="4">
    <source>
        <dbReference type="ARBA" id="ARBA00022692"/>
    </source>
</evidence>